<organism evidence="1 2">
    <name type="scientific">Liparis tanakae</name>
    <name type="common">Tanaka's snailfish</name>
    <dbReference type="NCBI Taxonomy" id="230148"/>
    <lineage>
        <taxon>Eukaryota</taxon>
        <taxon>Metazoa</taxon>
        <taxon>Chordata</taxon>
        <taxon>Craniata</taxon>
        <taxon>Vertebrata</taxon>
        <taxon>Euteleostomi</taxon>
        <taxon>Actinopterygii</taxon>
        <taxon>Neopterygii</taxon>
        <taxon>Teleostei</taxon>
        <taxon>Neoteleostei</taxon>
        <taxon>Acanthomorphata</taxon>
        <taxon>Eupercaria</taxon>
        <taxon>Perciformes</taxon>
        <taxon>Cottioidei</taxon>
        <taxon>Cottales</taxon>
        <taxon>Liparidae</taxon>
        <taxon>Liparis</taxon>
    </lineage>
</organism>
<keyword evidence="2" id="KW-1185">Reference proteome</keyword>
<gene>
    <name evidence="1" type="ORF">EYF80_015040</name>
</gene>
<proteinExistence type="predicted"/>
<evidence type="ECO:0000313" key="2">
    <source>
        <dbReference type="Proteomes" id="UP000314294"/>
    </source>
</evidence>
<protein>
    <submittedName>
        <fullName evidence="1">Uncharacterized protein</fullName>
    </submittedName>
</protein>
<accession>A0A4Z2IBD5</accession>
<dbReference type="Proteomes" id="UP000314294">
    <property type="component" value="Unassembled WGS sequence"/>
</dbReference>
<dbReference type="EMBL" id="SRLO01000111">
    <property type="protein sequence ID" value="TNN74722.1"/>
    <property type="molecule type" value="Genomic_DNA"/>
</dbReference>
<reference evidence="1 2" key="1">
    <citation type="submission" date="2019-03" db="EMBL/GenBank/DDBJ databases">
        <title>First draft genome of Liparis tanakae, snailfish: a comprehensive survey of snailfish specific genes.</title>
        <authorList>
            <person name="Kim W."/>
            <person name="Song I."/>
            <person name="Jeong J.-H."/>
            <person name="Kim D."/>
            <person name="Kim S."/>
            <person name="Ryu S."/>
            <person name="Song J.Y."/>
            <person name="Lee S.K."/>
        </authorList>
    </citation>
    <scope>NUCLEOTIDE SEQUENCE [LARGE SCALE GENOMIC DNA]</scope>
    <source>
        <tissue evidence="1">Muscle</tissue>
    </source>
</reference>
<evidence type="ECO:0000313" key="1">
    <source>
        <dbReference type="EMBL" id="TNN74722.1"/>
    </source>
</evidence>
<comment type="caution">
    <text evidence="1">The sequence shown here is derived from an EMBL/GenBank/DDBJ whole genome shotgun (WGS) entry which is preliminary data.</text>
</comment>
<sequence>MSESPMYTRMALRVKPYLWPTLWITMAGLALFTAGDRSRLGDESRDDGLDDSDDSVVADADLMTLLSGRALGGAVCLSASPDSSRWRALRAARSLMALGVDGESLSSATLAAALAQPLLP</sequence>
<dbReference type="AlphaFoldDB" id="A0A4Z2IBD5"/>
<name>A0A4Z2IBD5_9TELE</name>